<dbReference type="EC" id="2.7.11.1" evidence="2"/>
<dbReference type="GO" id="GO:0005524">
    <property type="term" value="F:ATP binding"/>
    <property type="evidence" value="ECO:0007669"/>
    <property type="project" value="UniProtKB-UniRule"/>
</dbReference>
<dbReference type="InterPro" id="IPR008271">
    <property type="entry name" value="Ser/Thr_kinase_AS"/>
</dbReference>
<dbReference type="OrthoDB" id="347657at2759"/>
<dbReference type="InterPro" id="IPR050236">
    <property type="entry name" value="Ser_Thr_kinase_AGC"/>
</dbReference>
<dbReference type="FunFam" id="3.30.200.20:FF:000191">
    <property type="entry name" value="3-phosphoinositide-dependent protein kinase 2-like"/>
    <property type="match status" value="1"/>
</dbReference>
<dbReference type="PANTHER" id="PTHR24356">
    <property type="entry name" value="SERINE/THREONINE-PROTEIN KINASE"/>
    <property type="match status" value="1"/>
</dbReference>
<dbReference type="Gene3D" id="1.10.510.10">
    <property type="entry name" value="Transferase(Phosphotransferase) domain 1"/>
    <property type="match status" value="1"/>
</dbReference>
<feature type="binding site" evidence="10">
    <location>
        <position position="166"/>
    </location>
    <ligand>
        <name>ATP</name>
        <dbReference type="ChEBI" id="CHEBI:30616"/>
    </ligand>
</feature>
<keyword evidence="5 10" id="KW-0547">Nucleotide-binding</keyword>
<dbReference type="STRING" id="133383.A0A1R0H1J6"/>
<evidence type="ECO:0000256" key="10">
    <source>
        <dbReference type="PROSITE-ProRule" id="PRU10141"/>
    </source>
</evidence>
<dbReference type="GO" id="GO:0004674">
    <property type="term" value="F:protein serine/threonine kinase activity"/>
    <property type="evidence" value="ECO:0007669"/>
    <property type="project" value="UniProtKB-KW"/>
</dbReference>
<evidence type="ECO:0000256" key="9">
    <source>
        <dbReference type="ARBA" id="ARBA00048679"/>
    </source>
</evidence>
<dbReference type="CDD" id="cd05581">
    <property type="entry name" value="STKc_PDK1"/>
    <property type="match status" value="1"/>
</dbReference>
<evidence type="ECO:0000256" key="7">
    <source>
        <dbReference type="ARBA" id="ARBA00022840"/>
    </source>
</evidence>
<gene>
    <name evidence="13" type="ORF">AYI68_g2859</name>
</gene>
<comment type="caution">
    <text evidence="13">The sequence shown here is derived from an EMBL/GenBank/DDBJ whole genome shotgun (WGS) entry which is preliminary data.</text>
</comment>
<keyword evidence="3" id="KW-0723">Serine/threonine-protein kinase</keyword>
<feature type="domain" description="Protein kinase" evidence="12">
    <location>
        <begin position="137"/>
        <end position="420"/>
    </location>
</feature>
<name>A0A1R0H1J6_9FUNG</name>
<dbReference type="PROSITE" id="PS00107">
    <property type="entry name" value="PROTEIN_KINASE_ATP"/>
    <property type="match status" value="1"/>
</dbReference>
<proteinExistence type="inferred from homology"/>
<reference evidence="13 14" key="1">
    <citation type="journal article" date="2016" name="Mol. Biol. Evol.">
        <title>Genome-Wide Survey of Gut Fungi (Harpellales) Reveals the First Horizontally Transferred Ubiquitin Gene from a Mosquito Host.</title>
        <authorList>
            <person name="Wang Y."/>
            <person name="White M.M."/>
            <person name="Kvist S."/>
            <person name="Moncalvo J.M."/>
        </authorList>
    </citation>
    <scope>NUCLEOTIDE SEQUENCE [LARGE SCALE GENOMIC DNA]</scope>
    <source>
        <strain evidence="13 14">ALG-7-W6</strain>
    </source>
</reference>
<dbReference type="AlphaFoldDB" id="A0A1R0H1J6"/>
<keyword evidence="6 13" id="KW-0418">Kinase</keyword>
<evidence type="ECO:0000256" key="4">
    <source>
        <dbReference type="ARBA" id="ARBA00022679"/>
    </source>
</evidence>
<feature type="region of interest" description="Disordered" evidence="11">
    <location>
        <begin position="1"/>
        <end position="53"/>
    </location>
</feature>
<evidence type="ECO:0000313" key="13">
    <source>
        <dbReference type="EMBL" id="OLY83012.1"/>
    </source>
</evidence>
<comment type="catalytic activity">
    <reaction evidence="9">
        <text>L-seryl-[protein] + ATP = O-phospho-L-seryl-[protein] + ADP + H(+)</text>
        <dbReference type="Rhea" id="RHEA:17989"/>
        <dbReference type="Rhea" id="RHEA-COMP:9863"/>
        <dbReference type="Rhea" id="RHEA-COMP:11604"/>
        <dbReference type="ChEBI" id="CHEBI:15378"/>
        <dbReference type="ChEBI" id="CHEBI:29999"/>
        <dbReference type="ChEBI" id="CHEBI:30616"/>
        <dbReference type="ChEBI" id="CHEBI:83421"/>
        <dbReference type="ChEBI" id="CHEBI:456216"/>
        <dbReference type="EC" id="2.7.11.1"/>
    </reaction>
</comment>
<feature type="compositionally biased region" description="Basic and acidic residues" evidence="11">
    <location>
        <begin position="1"/>
        <end position="14"/>
    </location>
</feature>
<dbReference type="PANTHER" id="PTHR24356:SF163">
    <property type="entry name" value="3-PHOSPHOINOSITIDE-DEPENDENT PROTEIN KINASE 1-RELATED"/>
    <property type="match status" value="1"/>
</dbReference>
<dbReference type="Pfam" id="PF00069">
    <property type="entry name" value="Pkinase"/>
    <property type="match status" value="1"/>
</dbReference>
<dbReference type="PROSITE" id="PS00108">
    <property type="entry name" value="PROTEIN_KINASE_ST"/>
    <property type="match status" value="1"/>
</dbReference>
<dbReference type="InterPro" id="IPR011009">
    <property type="entry name" value="Kinase-like_dom_sf"/>
</dbReference>
<evidence type="ECO:0000256" key="5">
    <source>
        <dbReference type="ARBA" id="ARBA00022741"/>
    </source>
</evidence>
<feature type="region of interest" description="Disordered" evidence="11">
    <location>
        <begin position="428"/>
        <end position="534"/>
    </location>
</feature>
<evidence type="ECO:0000256" key="2">
    <source>
        <dbReference type="ARBA" id="ARBA00012513"/>
    </source>
</evidence>
<evidence type="ECO:0000256" key="8">
    <source>
        <dbReference type="ARBA" id="ARBA00047899"/>
    </source>
</evidence>
<feature type="compositionally biased region" description="Low complexity" evidence="11">
    <location>
        <begin position="508"/>
        <end position="530"/>
    </location>
</feature>
<keyword evidence="14" id="KW-1185">Reference proteome</keyword>
<keyword evidence="4" id="KW-0808">Transferase</keyword>
<dbReference type="SMART" id="SM00220">
    <property type="entry name" value="S_TKc"/>
    <property type="match status" value="1"/>
</dbReference>
<dbReference type="Proteomes" id="UP000187455">
    <property type="component" value="Unassembled WGS sequence"/>
</dbReference>
<dbReference type="FunFam" id="1.10.510.10:FF:000163">
    <property type="entry name" value="3-phosphoinositide-dependent protein kinase 1"/>
    <property type="match status" value="1"/>
</dbReference>
<sequence>MNRRRVSFDHEEGKTIAIGENESSPHPPLRSTNLQNKFHYIPPPNSDPRFLPLSDNSVFRASSVPATSPPLPPISKKVSDALNSAVSPSPSPSPILPPDSSFNFNPAIASAANAPPISPAQTLQKDLLSRKRAVKDFHFGRTLGEGSYSTVVEVTEISTDRVYAAKILDKRHIIKEKKTKYVTIERNVLHKLNHPFIINLHYTFQDTRSLCKFNFFCLPFLFPPLQLYSLIDFIIDLAENGELLNFVRKYGGLSEKCTQFYLAEIVLAVEYMHKNNVVHRDLKPENILLGSDMHILVTDFGTAKVLDDSTDKSSDLRTNSFVGTAEYVSPELLLNKSSGKSSDIWALGCIAYQLLSGRPPFKGANEYQTFQKILHSEYEFPPHFSSAAKSLIEKILVLDPKARLGCGPRGIDDIKQHEFFNGIDWNTLPQQQPPPMQGLLNRSKSDKSSAVDFNQTPYIDSSPPITNPFDESRSIDISRSPPKIPPKPKMLDIQLNVDEHINRPGDCTTPSSRTGSSTDDSSSPISPTHSGKNIAKHSLVKKYIENSKYDNVMARTDLEHSVSNDSGPAAALLLQNNIQRQFTSPPLTQSSPNYGAQPEISQVSAVGSNTGPDGSSNARLGSNGLPIPIHPSYRNIGYSDPGMAVDQSSTDVYSKSMRRSRPFRKKSNACYSLFNSCFCCNSTK</sequence>
<evidence type="ECO:0000256" key="3">
    <source>
        <dbReference type="ARBA" id="ARBA00022527"/>
    </source>
</evidence>
<evidence type="ECO:0000259" key="12">
    <source>
        <dbReference type="PROSITE" id="PS50011"/>
    </source>
</evidence>
<protein>
    <recommendedName>
        <fullName evidence="2">non-specific serine/threonine protein kinase</fullName>
        <ecNumber evidence="2">2.7.11.1</ecNumber>
    </recommendedName>
</protein>
<dbReference type="EMBL" id="LSSL01001120">
    <property type="protein sequence ID" value="OLY83012.1"/>
    <property type="molecule type" value="Genomic_DNA"/>
</dbReference>
<evidence type="ECO:0000256" key="1">
    <source>
        <dbReference type="ARBA" id="ARBA00010006"/>
    </source>
</evidence>
<dbReference type="InterPro" id="IPR017441">
    <property type="entry name" value="Protein_kinase_ATP_BS"/>
</dbReference>
<evidence type="ECO:0000256" key="11">
    <source>
        <dbReference type="SAM" id="MobiDB-lite"/>
    </source>
</evidence>
<organism evidence="13 14">
    <name type="scientific">Smittium mucronatum</name>
    <dbReference type="NCBI Taxonomy" id="133383"/>
    <lineage>
        <taxon>Eukaryota</taxon>
        <taxon>Fungi</taxon>
        <taxon>Fungi incertae sedis</taxon>
        <taxon>Zoopagomycota</taxon>
        <taxon>Kickxellomycotina</taxon>
        <taxon>Harpellomycetes</taxon>
        <taxon>Harpellales</taxon>
        <taxon>Legeriomycetaceae</taxon>
        <taxon>Smittium</taxon>
    </lineage>
</organism>
<accession>A0A1R0H1J6</accession>
<evidence type="ECO:0000313" key="14">
    <source>
        <dbReference type="Proteomes" id="UP000187455"/>
    </source>
</evidence>
<keyword evidence="7 10" id="KW-0067">ATP-binding</keyword>
<dbReference type="InterPro" id="IPR000719">
    <property type="entry name" value="Prot_kinase_dom"/>
</dbReference>
<comment type="catalytic activity">
    <reaction evidence="8">
        <text>L-threonyl-[protein] + ATP = O-phospho-L-threonyl-[protein] + ADP + H(+)</text>
        <dbReference type="Rhea" id="RHEA:46608"/>
        <dbReference type="Rhea" id="RHEA-COMP:11060"/>
        <dbReference type="Rhea" id="RHEA-COMP:11605"/>
        <dbReference type="ChEBI" id="CHEBI:15378"/>
        <dbReference type="ChEBI" id="CHEBI:30013"/>
        <dbReference type="ChEBI" id="CHEBI:30616"/>
        <dbReference type="ChEBI" id="CHEBI:61977"/>
        <dbReference type="ChEBI" id="CHEBI:456216"/>
        <dbReference type="EC" id="2.7.11.1"/>
    </reaction>
</comment>
<dbReference type="Gene3D" id="3.30.200.20">
    <property type="entry name" value="Phosphorylase Kinase, domain 1"/>
    <property type="match status" value="1"/>
</dbReference>
<dbReference type="GO" id="GO:0035556">
    <property type="term" value="P:intracellular signal transduction"/>
    <property type="evidence" value="ECO:0007669"/>
    <property type="project" value="TreeGrafter"/>
</dbReference>
<dbReference type="SUPFAM" id="SSF56112">
    <property type="entry name" value="Protein kinase-like (PK-like)"/>
    <property type="match status" value="1"/>
</dbReference>
<dbReference type="PROSITE" id="PS50011">
    <property type="entry name" value="PROTEIN_KINASE_DOM"/>
    <property type="match status" value="1"/>
</dbReference>
<dbReference type="InterPro" id="IPR039046">
    <property type="entry name" value="PDPK1"/>
</dbReference>
<comment type="similarity">
    <text evidence="1">Belongs to the protein kinase superfamily. AGC Ser/Thr protein kinase family. PDPK1 subfamily.</text>
</comment>
<evidence type="ECO:0000256" key="6">
    <source>
        <dbReference type="ARBA" id="ARBA00022777"/>
    </source>
</evidence>